<feature type="compositionally biased region" description="Basic residues" evidence="1">
    <location>
        <begin position="69"/>
        <end position="83"/>
    </location>
</feature>
<sequence length="464" mass="51851">MAPRHAEMMDRHSIRDGSTTLFEESFGVDEAFDPFDTTDHEEEDFGESFANDFDDVEFPEKADAEPSRKSSKTPRSRSRRPSSRRTMEEGSRRDSARRLGDSSHRLGDSSRRLGESGRRDSSRRLGESTRRDSSRRLGDSSSRLDESTHKQQPLDGSLSRIPDGPRRRARNGQNSQQARATKPTRGPSFPKNTARRCSSSTALEKQSSGRTMDGSSRRRGSTTTTELSPRGERGLRSKNRRSITLDNSDCPISPATGGTSSTRRSSVTSASSRQLSPKDRMSSRRATLGNSDARLRIRKAAALQREREQREQEEAKMKAQKAKLEKQKQKTNDLLGRKLANLDAMGSAHGADHEPLNGDGKSVSSKNNRAELNSSMHSAGTRGGTAEQRRRHRRTHLSHNILVRNMNQLAASSMHHDSSEFGGDETEHTLDEITEETEEMSVSSAELAAKKAAWQRRRERQHRG</sequence>
<feature type="compositionally biased region" description="Basic and acidic residues" evidence="1">
    <location>
        <begin position="1"/>
        <end position="15"/>
    </location>
</feature>
<evidence type="ECO:0000313" key="2">
    <source>
        <dbReference type="EMBL" id="CAB9513044.1"/>
    </source>
</evidence>
<feature type="compositionally biased region" description="Basic and acidic residues" evidence="1">
    <location>
        <begin position="58"/>
        <end position="68"/>
    </location>
</feature>
<organism evidence="2 3">
    <name type="scientific">Seminavis robusta</name>
    <dbReference type="NCBI Taxonomy" id="568900"/>
    <lineage>
        <taxon>Eukaryota</taxon>
        <taxon>Sar</taxon>
        <taxon>Stramenopiles</taxon>
        <taxon>Ochrophyta</taxon>
        <taxon>Bacillariophyta</taxon>
        <taxon>Bacillariophyceae</taxon>
        <taxon>Bacillariophycidae</taxon>
        <taxon>Naviculales</taxon>
        <taxon>Naviculaceae</taxon>
        <taxon>Seminavis</taxon>
    </lineage>
</organism>
<feature type="compositionally biased region" description="Acidic residues" evidence="1">
    <location>
        <begin position="39"/>
        <end position="57"/>
    </location>
</feature>
<feature type="compositionally biased region" description="Basic residues" evidence="1">
    <location>
        <begin position="453"/>
        <end position="464"/>
    </location>
</feature>
<gene>
    <name evidence="2" type="ORF">SEMRO_568_G168140.1</name>
</gene>
<evidence type="ECO:0000313" key="3">
    <source>
        <dbReference type="Proteomes" id="UP001153069"/>
    </source>
</evidence>
<feature type="compositionally biased region" description="Polar residues" evidence="1">
    <location>
        <begin position="195"/>
        <end position="206"/>
    </location>
</feature>
<dbReference type="Proteomes" id="UP001153069">
    <property type="component" value="Unassembled WGS sequence"/>
</dbReference>
<name>A0A9N8E5G3_9STRA</name>
<dbReference type="EMBL" id="CAICTM010000567">
    <property type="protein sequence ID" value="CAB9513044.1"/>
    <property type="molecule type" value="Genomic_DNA"/>
</dbReference>
<feature type="compositionally biased region" description="Polar residues" evidence="1">
    <location>
        <begin position="362"/>
        <end position="378"/>
    </location>
</feature>
<feature type="compositionally biased region" description="Basic and acidic residues" evidence="1">
    <location>
        <begin position="304"/>
        <end position="329"/>
    </location>
</feature>
<feature type="compositionally biased region" description="Low complexity" evidence="1">
    <location>
        <begin position="253"/>
        <end position="272"/>
    </location>
</feature>
<proteinExistence type="predicted"/>
<dbReference type="AlphaFoldDB" id="A0A9N8E5G3"/>
<feature type="compositionally biased region" description="Basic and acidic residues" evidence="1">
    <location>
        <begin position="414"/>
        <end position="431"/>
    </location>
</feature>
<feature type="region of interest" description="Disordered" evidence="1">
    <location>
        <begin position="413"/>
        <end position="464"/>
    </location>
</feature>
<protein>
    <submittedName>
        <fullName evidence="2">Uncharacterized protein</fullName>
    </submittedName>
</protein>
<feature type="region of interest" description="Disordered" evidence="1">
    <location>
        <begin position="1"/>
        <end position="329"/>
    </location>
</feature>
<feature type="region of interest" description="Disordered" evidence="1">
    <location>
        <begin position="347"/>
        <end position="396"/>
    </location>
</feature>
<accession>A0A9N8E5G3</accession>
<comment type="caution">
    <text evidence="2">The sequence shown here is derived from an EMBL/GenBank/DDBJ whole genome shotgun (WGS) entry which is preliminary data.</text>
</comment>
<evidence type="ECO:0000256" key="1">
    <source>
        <dbReference type="SAM" id="MobiDB-lite"/>
    </source>
</evidence>
<reference evidence="2" key="1">
    <citation type="submission" date="2020-06" db="EMBL/GenBank/DDBJ databases">
        <authorList>
            <consortium name="Plant Systems Biology data submission"/>
        </authorList>
    </citation>
    <scope>NUCLEOTIDE SEQUENCE</scope>
    <source>
        <strain evidence="2">D6</strain>
    </source>
</reference>
<keyword evidence="3" id="KW-1185">Reference proteome</keyword>
<feature type="compositionally biased region" description="Basic and acidic residues" evidence="1">
    <location>
        <begin position="85"/>
        <end position="149"/>
    </location>
</feature>